<keyword evidence="3" id="KW-1185">Reference proteome</keyword>
<reference evidence="2 3" key="1">
    <citation type="journal article" date="2022" name="Nat. Plants">
        <title>Genomes of leafy and leafless Platanthera orchids illuminate the evolution of mycoheterotrophy.</title>
        <authorList>
            <person name="Li M.H."/>
            <person name="Liu K.W."/>
            <person name="Li Z."/>
            <person name="Lu H.C."/>
            <person name="Ye Q.L."/>
            <person name="Zhang D."/>
            <person name="Wang J.Y."/>
            <person name="Li Y.F."/>
            <person name="Zhong Z.M."/>
            <person name="Liu X."/>
            <person name="Yu X."/>
            <person name="Liu D.K."/>
            <person name="Tu X.D."/>
            <person name="Liu B."/>
            <person name="Hao Y."/>
            <person name="Liao X.Y."/>
            <person name="Jiang Y.T."/>
            <person name="Sun W.H."/>
            <person name="Chen J."/>
            <person name="Chen Y.Q."/>
            <person name="Ai Y."/>
            <person name="Zhai J.W."/>
            <person name="Wu S.S."/>
            <person name="Zhou Z."/>
            <person name="Hsiao Y.Y."/>
            <person name="Wu W.L."/>
            <person name="Chen Y.Y."/>
            <person name="Lin Y.F."/>
            <person name="Hsu J.L."/>
            <person name="Li C.Y."/>
            <person name="Wang Z.W."/>
            <person name="Zhao X."/>
            <person name="Zhong W.Y."/>
            <person name="Ma X.K."/>
            <person name="Ma L."/>
            <person name="Huang J."/>
            <person name="Chen G.Z."/>
            <person name="Huang M.Z."/>
            <person name="Huang L."/>
            <person name="Peng D.H."/>
            <person name="Luo Y.B."/>
            <person name="Zou S.Q."/>
            <person name="Chen S.P."/>
            <person name="Lan S."/>
            <person name="Tsai W.C."/>
            <person name="Van de Peer Y."/>
            <person name="Liu Z.J."/>
        </authorList>
    </citation>
    <scope>NUCLEOTIDE SEQUENCE [LARGE SCALE GENOMIC DNA]</scope>
    <source>
        <strain evidence="2">Lor288</strain>
    </source>
</reference>
<evidence type="ECO:0000313" key="3">
    <source>
        <dbReference type="Proteomes" id="UP001412067"/>
    </source>
</evidence>
<proteinExistence type="predicted"/>
<name>A0ABR2LKS5_9ASPA</name>
<feature type="region of interest" description="Disordered" evidence="1">
    <location>
        <begin position="333"/>
        <end position="370"/>
    </location>
</feature>
<dbReference type="Pfam" id="PF05097">
    <property type="entry name" value="DUF688"/>
    <property type="match status" value="1"/>
</dbReference>
<gene>
    <name evidence="2" type="ORF">KSP40_PGU022084</name>
</gene>
<protein>
    <submittedName>
        <fullName evidence="2">Uncharacterized protein</fullName>
    </submittedName>
</protein>
<dbReference type="PANTHER" id="PTHR33671:SF2">
    <property type="entry name" value="N-METHYLTRANSFERASE, PUTATIVE (DUF688)-RELATED"/>
    <property type="match status" value="1"/>
</dbReference>
<evidence type="ECO:0000313" key="2">
    <source>
        <dbReference type="EMBL" id="KAK8943720.1"/>
    </source>
</evidence>
<feature type="region of interest" description="Disordered" evidence="1">
    <location>
        <begin position="74"/>
        <end position="111"/>
    </location>
</feature>
<organism evidence="2 3">
    <name type="scientific">Platanthera guangdongensis</name>
    <dbReference type="NCBI Taxonomy" id="2320717"/>
    <lineage>
        <taxon>Eukaryota</taxon>
        <taxon>Viridiplantae</taxon>
        <taxon>Streptophyta</taxon>
        <taxon>Embryophyta</taxon>
        <taxon>Tracheophyta</taxon>
        <taxon>Spermatophyta</taxon>
        <taxon>Magnoliopsida</taxon>
        <taxon>Liliopsida</taxon>
        <taxon>Asparagales</taxon>
        <taxon>Orchidaceae</taxon>
        <taxon>Orchidoideae</taxon>
        <taxon>Orchideae</taxon>
        <taxon>Orchidinae</taxon>
        <taxon>Platanthera</taxon>
    </lineage>
</organism>
<evidence type="ECO:0000256" key="1">
    <source>
        <dbReference type="SAM" id="MobiDB-lite"/>
    </source>
</evidence>
<feature type="region of interest" description="Disordered" evidence="1">
    <location>
        <begin position="22"/>
        <end position="43"/>
    </location>
</feature>
<comment type="caution">
    <text evidence="2">The sequence shown here is derived from an EMBL/GenBank/DDBJ whole genome shotgun (WGS) entry which is preliminary data.</text>
</comment>
<dbReference type="Proteomes" id="UP001412067">
    <property type="component" value="Unassembled WGS sequence"/>
</dbReference>
<feature type="compositionally biased region" description="Pro residues" evidence="1">
    <location>
        <begin position="92"/>
        <end position="101"/>
    </location>
</feature>
<dbReference type="EMBL" id="JBBWWR010000018">
    <property type="protein sequence ID" value="KAK8943720.1"/>
    <property type="molecule type" value="Genomic_DNA"/>
</dbReference>
<sequence length="588" mass="65189">MMHNRMQDTRLDLDAPLLSVRRHSAQSAGNPSTKPEPAAATKQLTPSWRPAFPFYNSELKSGPVRNPGIVPFVWEQEPGQPKAGPDSRHRPAPAPFFPPGRTPNDREPNPIFQDSEIRQVNKPTETPATVASAVPLKEEEEDNFSNAVETLSCTESFFMNCSVSGIPDAVEVSGTISTDPPARTLMMERFLPAAQAMAGSSTQCPPRKPSKMVNRFENGEHELRRSPLPYQHLPNFVARYPRHEIDSVEEEDDDEYDNNFEGNGHFTSKACGLLPRLCLKSSFCLLNPISGMKVGCQRPIPPATSRKIRSIMQSNIPLSEAEDELWKSMYKHKRSVGIPHQEESGSRNASKSNEHTHSSDSQKLDEFSPCRSNGETLVQILKRDMKSGNNGGFESIDKHGERFWAMSSSHGSRQESSVLSPTMVKDTHMDAGVLFEIPHSLASSTDREIIFNQRMQENPVIEGYNGIEHVSSNSASQFVKARGQSKNNPSSLHSLLPLPLPNTPSESWLLHTLPSVSSKIPSGKSIFGVHVPQRKVAFHSSSTDLSKESSANPLESSPIFDVKLSKTPRRQIRFADVLMTPLSPRSEM</sequence>
<dbReference type="InterPro" id="IPR007789">
    <property type="entry name" value="DUF688"/>
</dbReference>
<accession>A0ABR2LKS5</accession>
<feature type="compositionally biased region" description="Basic and acidic residues" evidence="1">
    <location>
        <begin position="352"/>
        <end position="368"/>
    </location>
</feature>
<dbReference type="PANTHER" id="PTHR33671">
    <property type="entry name" value="N-METHYLTRANSFERASE, PUTATIVE (DUF688)-RELATED"/>
    <property type="match status" value="1"/>
</dbReference>